<dbReference type="PANTHER" id="PTHR33546:SF1">
    <property type="entry name" value="LARGE, MULTIFUNCTIONAL SECRETED PROTEIN"/>
    <property type="match status" value="1"/>
</dbReference>
<evidence type="ECO:0000256" key="4">
    <source>
        <dbReference type="PROSITE-ProRule" id="PRU00433"/>
    </source>
</evidence>
<name>A0A5C8ZSI9_9GAMM</name>
<evidence type="ECO:0000256" key="1">
    <source>
        <dbReference type="ARBA" id="ARBA00022617"/>
    </source>
</evidence>
<dbReference type="Gene3D" id="2.120.10.30">
    <property type="entry name" value="TolB, C-terminal domain"/>
    <property type="match status" value="1"/>
</dbReference>
<dbReference type="Proteomes" id="UP000321933">
    <property type="component" value="Unassembled WGS sequence"/>
</dbReference>
<dbReference type="Pfam" id="PF13442">
    <property type="entry name" value="Cytochrome_CBB3"/>
    <property type="match status" value="1"/>
</dbReference>
<accession>A0A5C8ZSI9</accession>
<dbReference type="InterPro" id="IPR018247">
    <property type="entry name" value="EF_Hand_1_Ca_BS"/>
</dbReference>
<keyword evidence="7" id="KW-1185">Reference proteome</keyword>
<dbReference type="OrthoDB" id="174301at2"/>
<dbReference type="PROSITE" id="PS00018">
    <property type="entry name" value="EF_HAND_1"/>
    <property type="match status" value="1"/>
</dbReference>
<keyword evidence="1 4" id="KW-0349">Heme</keyword>
<dbReference type="GO" id="GO:0009055">
    <property type="term" value="F:electron transfer activity"/>
    <property type="evidence" value="ECO:0007669"/>
    <property type="project" value="InterPro"/>
</dbReference>
<evidence type="ECO:0000256" key="2">
    <source>
        <dbReference type="ARBA" id="ARBA00022723"/>
    </source>
</evidence>
<dbReference type="SUPFAM" id="SSF46626">
    <property type="entry name" value="Cytochrome c"/>
    <property type="match status" value="1"/>
</dbReference>
<organism evidence="6 7">
    <name type="scientific">Parahaliea aestuarii</name>
    <dbReference type="NCBI Taxonomy" id="1852021"/>
    <lineage>
        <taxon>Bacteria</taxon>
        <taxon>Pseudomonadati</taxon>
        <taxon>Pseudomonadota</taxon>
        <taxon>Gammaproteobacteria</taxon>
        <taxon>Cellvibrionales</taxon>
        <taxon>Halieaceae</taxon>
        <taxon>Parahaliea</taxon>
    </lineage>
</organism>
<dbReference type="RefSeq" id="WP_148065078.1">
    <property type="nucleotide sequence ID" value="NZ_VRYZ01000006.1"/>
</dbReference>
<dbReference type="AlphaFoldDB" id="A0A5C8ZSI9"/>
<dbReference type="PANTHER" id="PTHR33546">
    <property type="entry name" value="LARGE, MULTIFUNCTIONAL SECRETED PROTEIN-RELATED"/>
    <property type="match status" value="1"/>
</dbReference>
<dbReference type="InterPro" id="IPR009056">
    <property type="entry name" value="Cyt_c-like_dom"/>
</dbReference>
<dbReference type="GO" id="GO:0020037">
    <property type="term" value="F:heme binding"/>
    <property type="evidence" value="ECO:0007669"/>
    <property type="project" value="InterPro"/>
</dbReference>
<keyword evidence="2 4" id="KW-0479">Metal-binding</keyword>
<dbReference type="EMBL" id="VRYZ01000006">
    <property type="protein sequence ID" value="TXS90552.1"/>
    <property type="molecule type" value="Genomic_DNA"/>
</dbReference>
<dbReference type="Gene3D" id="1.10.760.10">
    <property type="entry name" value="Cytochrome c-like domain"/>
    <property type="match status" value="1"/>
</dbReference>
<dbReference type="InterPro" id="IPR036909">
    <property type="entry name" value="Cyt_c-like_dom_sf"/>
</dbReference>
<reference evidence="6 7" key="1">
    <citation type="submission" date="2019-08" db="EMBL/GenBank/DDBJ databases">
        <title>Parahaliea maris sp. nov., isolated from the surface seawater.</title>
        <authorList>
            <person name="Liu Y."/>
        </authorList>
    </citation>
    <scope>NUCLEOTIDE SEQUENCE [LARGE SCALE GENOMIC DNA]</scope>
    <source>
        <strain evidence="6 7">S2-26</strain>
    </source>
</reference>
<evidence type="ECO:0000313" key="7">
    <source>
        <dbReference type="Proteomes" id="UP000321933"/>
    </source>
</evidence>
<proteinExistence type="predicted"/>
<dbReference type="InterPro" id="IPR011042">
    <property type="entry name" value="6-blade_b-propeller_TolB-like"/>
</dbReference>
<dbReference type="PROSITE" id="PS51007">
    <property type="entry name" value="CYTC"/>
    <property type="match status" value="1"/>
</dbReference>
<dbReference type="InterPro" id="IPR055557">
    <property type="entry name" value="DUF7133"/>
</dbReference>
<dbReference type="Pfam" id="PF23500">
    <property type="entry name" value="DUF7133"/>
    <property type="match status" value="1"/>
</dbReference>
<gene>
    <name evidence="6" type="ORF">FVW59_14545</name>
</gene>
<dbReference type="GO" id="GO:0046872">
    <property type="term" value="F:metal ion binding"/>
    <property type="evidence" value="ECO:0007669"/>
    <property type="project" value="UniProtKB-KW"/>
</dbReference>
<dbReference type="SUPFAM" id="SSF50952">
    <property type="entry name" value="Soluble quinoprotein glucose dehydrogenase"/>
    <property type="match status" value="1"/>
</dbReference>
<evidence type="ECO:0000259" key="5">
    <source>
        <dbReference type="PROSITE" id="PS51007"/>
    </source>
</evidence>
<dbReference type="InterPro" id="IPR011041">
    <property type="entry name" value="Quinoprot_gluc/sorb_DH_b-prop"/>
</dbReference>
<feature type="domain" description="Cytochrome c" evidence="5">
    <location>
        <begin position="735"/>
        <end position="826"/>
    </location>
</feature>
<sequence length="948" mass="103908">MKKLLLIFVVSALALAGWWWFVPAAPEESQEGRDERYKTLDTEPAPVLSPQEALQRFRIAPGFEIELVAAEPLIEDPVAMAWDEYGRLYVVEMRGYMPDVYGNGSDEPVGQVVRLVDDDGDGRMDRSEVFLDKLVNPRAVAVTNEGVLVGEPPNLWLCELPTPEADCSVRRRVGDYAPNLDEGNVEHLENGLFTGLDNWLYNAKSTRSFRFREGELEVREGPSRGQWGMARDDRGRLFYNHNSTWLQADLFAGEDVVEAGSGNSYTGLGINLTDPSEVFSVRVNPGVNRAYLEGTLREDGRLHKATGVSGLAVYRGDQFPADYANDVFVPEVAANVVAHLRLYEEGDMALRAEHRLYEDPDWGQREFLGSTDERFRPVDALNGPDGALYIIDMYRGIVQDTYFLTDELREQILLRHLDKPLGKGRIWRVRHSESGRSSVTVDLAAASNQDLLALLSSANGWQRDTAQRLLLARTGDLAGPLAEIATGEHSIAATHALWTLAGRGELHAQLVEKVVAGSDPWRQVHALRAGAGLLSADALLALDDQLQGAPLRVQMQYTLALGRHARQPAVRQRLLRQMTSGLRNEYQRQALVRAVRGQEMAFLPELLAAPALAEYSEAAAAVLGAVVANAYRDLRGDLTATGPANPVLLDLLELVASAGEQHAWQEVAMQEALRGLTLRTGFEPARLAAMPPLYDTAAAVSEERAAARLEGRRAFTWPGDPLALGIEPLSQAQQALMAQGETFYSHCAACHGEDGAGVPGLAPPLAGAEWVTGAPEWLGRIILQGMTGPIEVKGATFNGVMPPHGHLEQLDDVTLAGLMTYLRRAWGNAAPAVDPEKAAAIRANSADRQQPWTADELRQVYVDRGFRRFVGEYSVSFITIAISEQPGGLYMEATMGGEGLLTQLDDNLFEIQSEDGSVQIEFVSEPDGSVNKLIIHRDGQDIPAERDN</sequence>
<evidence type="ECO:0000256" key="3">
    <source>
        <dbReference type="ARBA" id="ARBA00023004"/>
    </source>
</evidence>
<keyword evidence="3 4" id="KW-0408">Iron</keyword>
<comment type="caution">
    <text evidence="6">The sequence shown here is derived from an EMBL/GenBank/DDBJ whole genome shotgun (WGS) entry which is preliminary data.</text>
</comment>
<evidence type="ECO:0000313" key="6">
    <source>
        <dbReference type="EMBL" id="TXS90552.1"/>
    </source>
</evidence>
<protein>
    <submittedName>
        <fullName evidence="6">C-type cytochrome</fullName>
    </submittedName>
</protein>